<gene>
    <name evidence="2" type="ORF">SMAX5B_005544</name>
</gene>
<dbReference type="EMBL" id="CP026243">
    <property type="protein sequence ID" value="AWO95945.1"/>
    <property type="molecule type" value="Genomic_DNA"/>
</dbReference>
<dbReference type="Proteomes" id="UP000246464">
    <property type="component" value="Chromosome 1"/>
</dbReference>
<feature type="region of interest" description="Disordered" evidence="1">
    <location>
        <begin position="22"/>
        <end position="59"/>
    </location>
</feature>
<evidence type="ECO:0000313" key="3">
    <source>
        <dbReference type="Proteomes" id="UP000246464"/>
    </source>
</evidence>
<protein>
    <submittedName>
        <fullName evidence="2">Uncharacterized protein</fullName>
    </submittedName>
</protein>
<organism evidence="2 3">
    <name type="scientific">Scophthalmus maximus</name>
    <name type="common">Turbot</name>
    <name type="synonym">Psetta maxima</name>
    <dbReference type="NCBI Taxonomy" id="52904"/>
    <lineage>
        <taxon>Eukaryota</taxon>
        <taxon>Metazoa</taxon>
        <taxon>Chordata</taxon>
        <taxon>Craniata</taxon>
        <taxon>Vertebrata</taxon>
        <taxon>Euteleostomi</taxon>
        <taxon>Actinopterygii</taxon>
        <taxon>Neopterygii</taxon>
        <taxon>Teleostei</taxon>
        <taxon>Neoteleostei</taxon>
        <taxon>Acanthomorphata</taxon>
        <taxon>Carangaria</taxon>
        <taxon>Pleuronectiformes</taxon>
        <taxon>Pleuronectoidei</taxon>
        <taxon>Scophthalmidae</taxon>
        <taxon>Scophthalmus</taxon>
    </lineage>
</organism>
<feature type="compositionally biased region" description="Basic and acidic residues" evidence="1">
    <location>
        <begin position="22"/>
        <end position="36"/>
    </location>
</feature>
<reference evidence="2 3" key="1">
    <citation type="submission" date="2017-12" db="EMBL/GenBank/DDBJ databases">
        <title>Integrating genomic resources of turbot (Scophthalmus maximus) in depth evaluation of genetic and physical mapping variation across individuals.</title>
        <authorList>
            <person name="Martinez P."/>
        </authorList>
    </citation>
    <scope>NUCLEOTIDE SEQUENCE [LARGE SCALE GENOMIC DNA]</scope>
</reference>
<proteinExistence type="predicted"/>
<sequence length="136" mass="14805">MRTPCGECRGVHCNDVTAWRETRVQEDGGGRPDASPDRGQGTFQQLGPPLQPAPGGPPAAACSRCIARNSLTEHGHWLKLLWIRPVPGGVVPRVGCQCGKHLPAHTADSSRSQVRHAPPSVFWISQTRALFDLQWN</sequence>
<dbReference type="AlphaFoldDB" id="A0A2U9AWJ0"/>
<evidence type="ECO:0000313" key="2">
    <source>
        <dbReference type="EMBL" id="AWO95945.1"/>
    </source>
</evidence>
<keyword evidence="3" id="KW-1185">Reference proteome</keyword>
<name>A0A2U9AWJ0_SCOMX</name>
<accession>A0A2U9AWJ0</accession>
<evidence type="ECO:0000256" key="1">
    <source>
        <dbReference type="SAM" id="MobiDB-lite"/>
    </source>
</evidence>